<comment type="caution">
    <text evidence="1">The sequence shown here is derived from an EMBL/GenBank/DDBJ whole genome shotgun (WGS) entry which is preliminary data.</text>
</comment>
<evidence type="ECO:0000313" key="2">
    <source>
        <dbReference type="Proteomes" id="UP000650524"/>
    </source>
</evidence>
<gene>
    <name evidence="1" type="ORF">H8E19_17055</name>
</gene>
<proteinExistence type="predicted"/>
<accession>A0A8J6N3Y2</accession>
<sequence>MSDPIYEQQHGYYLEEISPGMSAVYAKTIREAVVALGRGVVWVPKRNTAPENR</sequence>
<organism evidence="1 2">
    <name type="scientific">Candidatus Desulfacyla euxinica</name>
    <dbReference type="NCBI Taxonomy" id="2841693"/>
    <lineage>
        <taxon>Bacteria</taxon>
        <taxon>Deltaproteobacteria</taxon>
        <taxon>Candidatus Desulfacyla</taxon>
    </lineage>
</organism>
<name>A0A8J6N3Y2_9DELT</name>
<reference evidence="1 2" key="1">
    <citation type="submission" date="2020-08" db="EMBL/GenBank/DDBJ databases">
        <title>Bridging the membrane lipid divide: bacteria of the FCB group superphylum have the potential to synthesize archaeal ether lipids.</title>
        <authorList>
            <person name="Villanueva L."/>
            <person name="Von Meijenfeldt F.A.B."/>
            <person name="Westbye A.B."/>
            <person name="Yadav S."/>
            <person name="Hopmans E.C."/>
            <person name="Dutilh B.E."/>
            <person name="Sinninghe Damste J.S."/>
        </authorList>
    </citation>
    <scope>NUCLEOTIDE SEQUENCE [LARGE SCALE GENOMIC DNA]</scope>
    <source>
        <strain evidence="1">NIOZ-UU27</strain>
    </source>
</reference>
<evidence type="ECO:0000313" key="1">
    <source>
        <dbReference type="EMBL" id="MBC8179114.1"/>
    </source>
</evidence>
<protein>
    <submittedName>
        <fullName evidence="1">Uncharacterized protein</fullName>
    </submittedName>
</protein>
<dbReference type="Proteomes" id="UP000650524">
    <property type="component" value="Unassembled WGS sequence"/>
</dbReference>
<dbReference type="EMBL" id="JACNJD010000347">
    <property type="protein sequence ID" value="MBC8179114.1"/>
    <property type="molecule type" value="Genomic_DNA"/>
</dbReference>
<dbReference type="AlphaFoldDB" id="A0A8J6N3Y2"/>